<reference evidence="1" key="2">
    <citation type="journal article" date="2015" name="Data Brief">
        <title>Shoot transcriptome of the giant reed, Arundo donax.</title>
        <authorList>
            <person name="Barrero R.A."/>
            <person name="Guerrero F.D."/>
            <person name="Moolhuijzen P."/>
            <person name="Goolsby J.A."/>
            <person name="Tidwell J."/>
            <person name="Bellgard S.E."/>
            <person name="Bellgard M.I."/>
        </authorList>
    </citation>
    <scope>NUCLEOTIDE SEQUENCE</scope>
    <source>
        <tissue evidence="1">Shoot tissue taken approximately 20 cm above the soil surface</tissue>
    </source>
</reference>
<dbReference type="EMBL" id="GBRH01163988">
    <property type="protein sequence ID" value="JAE33908.1"/>
    <property type="molecule type" value="Transcribed_RNA"/>
</dbReference>
<evidence type="ECO:0000313" key="1">
    <source>
        <dbReference type="EMBL" id="JAE33908.1"/>
    </source>
</evidence>
<sequence>MKAHTCPTSIRLFLTKRDHPPRSLNSPWIIEKLSLLPARLQPAKSLVSQPS</sequence>
<dbReference type="AlphaFoldDB" id="A0A0A9HLX5"/>
<accession>A0A0A9HLX5</accession>
<name>A0A0A9HLX5_ARUDO</name>
<organism evidence="1">
    <name type="scientific">Arundo donax</name>
    <name type="common">Giant reed</name>
    <name type="synonym">Donax arundinaceus</name>
    <dbReference type="NCBI Taxonomy" id="35708"/>
    <lineage>
        <taxon>Eukaryota</taxon>
        <taxon>Viridiplantae</taxon>
        <taxon>Streptophyta</taxon>
        <taxon>Embryophyta</taxon>
        <taxon>Tracheophyta</taxon>
        <taxon>Spermatophyta</taxon>
        <taxon>Magnoliopsida</taxon>
        <taxon>Liliopsida</taxon>
        <taxon>Poales</taxon>
        <taxon>Poaceae</taxon>
        <taxon>PACMAD clade</taxon>
        <taxon>Arundinoideae</taxon>
        <taxon>Arundineae</taxon>
        <taxon>Arundo</taxon>
    </lineage>
</organism>
<proteinExistence type="predicted"/>
<reference evidence="1" key="1">
    <citation type="submission" date="2014-09" db="EMBL/GenBank/DDBJ databases">
        <authorList>
            <person name="Magalhaes I.L.F."/>
            <person name="Oliveira U."/>
            <person name="Santos F.R."/>
            <person name="Vidigal T.H.D.A."/>
            <person name="Brescovit A.D."/>
            <person name="Santos A.J."/>
        </authorList>
    </citation>
    <scope>NUCLEOTIDE SEQUENCE</scope>
    <source>
        <tissue evidence="1">Shoot tissue taken approximately 20 cm above the soil surface</tissue>
    </source>
</reference>
<protein>
    <submittedName>
        <fullName evidence="1">Uncharacterized protein</fullName>
    </submittedName>
</protein>